<name>A0A172Q515_9STRE</name>
<dbReference type="OrthoDB" id="5124454at2"/>
<reference evidence="1 2" key="1">
    <citation type="journal article" date="2016" name="Int. J. Syst. Evol. Microbiol.">
        <title>Streptococcuspantholopis sp. nov., isolated from faeces of the Tibetan antelope (Pantholops hodgsonii).</title>
        <authorList>
            <person name="Bai X."/>
            <person name="Xiong Y."/>
            <person name="Lu S."/>
            <person name="Jin D."/>
            <person name="Lai X."/>
            <person name="Yang J."/>
            <person name="Niu L."/>
            <person name="Hu S."/>
            <person name="Meng X."/>
            <person name="Pu J."/>
            <person name="Ye C."/>
            <person name="Xu J."/>
        </authorList>
    </citation>
    <scope>NUCLEOTIDE SEQUENCE [LARGE SCALE GENOMIC DNA]</scope>
    <source>
        <strain evidence="1 2">TA 26</strain>
    </source>
</reference>
<dbReference type="STRING" id="1811193.A0O21_00115"/>
<dbReference type="AlphaFoldDB" id="A0A172Q515"/>
<dbReference type="RefSeq" id="WP_067059842.1">
    <property type="nucleotide sequence ID" value="NZ_CP014699.1"/>
</dbReference>
<proteinExistence type="predicted"/>
<dbReference type="InterPro" id="IPR025233">
    <property type="entry name" value="DUF4176"/>
</dbReference>
<evidence type="ECO:0000313" key="1">
    <source>
        <dbReference type="EMBL" id="AND78534.1"/>
    </source>
</evidence>
<dbReference type="KEGG" id="spat:A0O21_00115"/>
<dbReference type="EMBL" id="CP014699">
    <property type="protein sequence ID" value="AND78534.1"/>
    <property type="molecule type" value="Genomic_DNA"/>
</dbReference>
<reference evidence="2" key="2">
    <citation type="submission" date="2016-03" db="EMBL/GenBank/DDBJ databases">
        <title>Streptococcus antelopensis sp. nov., isolated from the feces of the Tibetan antelope (Pantholops hodgsonii) in Hoh Xil National Nature Reserve, Qinghai, China.</title>
        <authorList>
            <person name="Bai X."/>
        </authorList>
    </citation>
    <scope>NUCLEOTIDE SEQUENCE [LARGE SCALE GENOMIC DNA]</scope>
    <source>
        <strain evidence="2">TA 26</strain>
    </source>
</reference>
<protein>
    <recommendedName>
        <fullName evidence="3">Type II secretion protein</fullName>
    </recommendedName>
</protein>
<evidence type="ECO:0000313" key="2">
    <source>
        <dbReference type="Proteomes" id="UP000077317"/>
    </source>
</evidence>
<evidence type="ECO:0008006" key="3">
    <source>
        <dbReference type="Google" id="ProtNLM"/>
    </source>
</evidence>
<dbReference type="Pfam" id="PF13780">
    <property type="entry name" value="DUF4176"/>
    <property type="match status" value="1"/>
</dbReference>
<keyword evidence="2" id="KW-1185">Reference proteome</keyword>
<sequence length="98" mass="11381">MAKELLPLGSLVYLKEGTVKLMIIGRGIELNEEAGNVYTDYAGVVYPEGFNPENGYFFNDEDVDRVIFRGFEDEEENRFMEVYEEWEKTITIPKKQSD</sequence>
<accession>A0A172Q515</accession>
<dbReference type="Proteomes" id="UP000077317">
    <property type="component" value="Chromosome"/>
</dbReference>
<organism evidence="1 2">
    <name type="scientific">Streptococcus pantholopis</name>
    <dbReference type="NCBI Taxonomy" id="1811193"/>
    <lineage>
        <taxon>Bacteria</taxon>
        <taxon>Bacillati</taxon>
        <taxon>Bacillota</taxon>
        <taxon>Bacilli</taxon>
        <taxon>Lactobacillales</taxon>
        <taxon>Streptococcaceae</taxon>
        <taxon>Streptococcus</taxon>
    </lineage>
</organism>
<gene>
    <name evidence="1" type="ORF">A0O21_00115</name>
</gene>